<evidence type="ECO:0000256" key="7">
    <source>
        <dbReference type="ARBA" id="ARBA00025469"/>
    </source>
</evidence>
<dbReference type="Proteomes" id="UP000003157">
    <property type="component" value="Unassembled WGS sequence"/>
</dbReference>
<dbReference type="EMBL" id="ADKX01000039">
    <property type="protein sequence ID" value="EFW04322.1"/>
    <property type="molecule type" value="Genomic_DNA"/>
</dbReference>
<comment type="subcellular location">
    <subcellularLocation>
        <location evidence="1 8">Cytoplasm</location>
    </subcellularLocation>
</comment>
<name>E7GCW3_9FIRM</name>
<dbReference type="RefSeq" id="WP_008789693.1">
    <property type="nucleotide sequence ID" value="NZ_AKCB01000001.1"/>
</dbReference>
<dbReference type="SMART" id="SM01185">
    <property type="entry name" value="EFP"/>
    <property type="match status" value="1"/>
</dbReference>
<dbReference type="Pfam" id="PF01132">
    <property type="entry name" value="EFP"/>
    <property type="match status" value="1"/>
</dbReference>
<evidence type="ECO:0000256" key="4">
    <source>
        <dbReference type="ARBA" id="ARBA00022490"/>
    </source>
</evidence>
<keyword evidence="5 8" id="KW-0251">Elongation factor</keyword>
<protein>
    <recommendedName>
        <fullName evidence="8 9">Elongation factor P</fullName>
        <shortName evidence="8">EF-P</shortName>
    </recommendedName>
</protein>
<dbReference type="InterPro" id="IPR013852">
    <property type="entry name" value="Transl_elong_P/YeiP_CS"/>
</dbReference>
<dbReference type="InterPro" id="IPR011768">
    <property type="entry name" value="Transl_elongation_fac_P"/>
</dbReference>
<comment type="caution">
    <text evidence="13">The sequence shown here is derived from an EMBL/GenBank/DDBJ whole genome shotgun (WGS) entry which is preliminary data.</text>
</comment>
<comment type="similarity">
    <text evidence="3 8 10">Belongs to the elongation factor P family.</text>
</comment>
<evidence type="ECO:0000256" key="9">
    <source>
        <dbReference type="NCBIfam" id="TIGR00038"/>
    </source>
</evidence>
<dbReference type="PANTHER" id="PTHR30053:SF12">
    <property type="entry name" value="ELONGATION FACTOR P (EF-P) FAMILY PROTEIN"/>
    <property type="match status" value="1"/>
</dbReference>
<reference evidence="13 14" key="1">
    <citation type="submission" date="2010-12" db="EMBL/GenBank/DDBJ databases">
        <title>The Genome Sequence of Coprobacillus sp. strain 29_1.</title>
        <authorList>
            <consortium name="The Broad Institute Genome Sequencing Platform"/>
            <person name="Earl A."/>
            <person name="Ward D."/>
            <person name="Feldgarden M."/>
            <person name="Gevers D."/>
            <person name="Daigneault M."/>
            <person name="Sibley C.D."/>
            <person name="White A."/>
            <person name="Strauss J."/>
            <person name="Allen-Vercoe E."/>
            <person name="Young S.K."/>
            <person name="Zeng Q."/>
            <person name="Gargeya S."/>
            <person name="Fitzgerald M."/>
            <person name="Haas B."/>
            <person name="Abouelleil A."/>
            <person name="Alvarado L."/>
            <person name="Arachchi H.M."/>
            <person name="Berlin A."/>
            <person name="Brown A."/>
            <person name="Chapman S.B."/>
            <person name="Chen Z."/>
            <person name="Dunbar C."/>
            <person name="Freedman E."/>
            <person name="Gearin G."/>
            <person name="Gellesch M."/>
            <person name="Goldberg J."/>
            <person name="Griggs A."/>
            <person name="Gujja S."/>
            <person name="Heilman E."/>
            <person name="Heiman D."/>
            <person name="Howarth C."/>
            <person name="Larson L."/>
            <person name="Lui A."/>
            <person name="MacDonald P.J.P."/>
            <person name="Mehta T."/>
            <person name="Montmayeur A."/>
            <person name="Murphy C."/>
            <person name="Neiman D."/>
            <person name="Pearson M."/>
            <person name="Priest M."/>
            <person name="Roberts A."/>
            <person name="Saif S."/>
            <person name="Shea T."/>
            <person name="Shenoy N."/>
            <person name="Sisk P."/>
            <person name="Stolte C."/>
            <person name="Sykes S."/>
            <person name="White J."/>
            <person name="Yandava C."/>
            <person name="Nusbaum C."/>
            <person name="Birren B."/>
        </authorList>
    </citation>
    <scope>NUCLEOTIDE SEQUENCE [LARGE SCALE GENOMIC DNA]</scope>
    <source>
        <strain evidence="13 14">29_1</strain>
    </source>
</reference>
<evidence type="ECO:0000313" key="14">
    <source>
        <dbReference type="Proteomes" id="UP000003157"/>
    </source>
</evidence>
<keyword evidence="14" id="KW-1185">Reference proteome</keyword>
<evidence type="ECO:0000259" key="12">
    <source>
        <dbReference type="SMART" id="SM01185"/>
    </source>
</evidence>
<dbReference type="Pfam" id="PF09285">
    <property type="entry name" value="Elong-fact-P_C"/>
    <property type="match status" value="1"/>
</dbReference>
<dbReference type="GO" id="GO:0043043">
    <property type="term" value="P:peptide biosynthetic process"/>
    <property type="evidence" value="ECO:0007669"/>
    <property type="project" value="InterPro"/>
</dbReference>
<comment type="pathway">
    <text evidence="2 8">Protein biosynthesis; polypeptide chain elongation.</text>
</comment>
<dbReference type="SUPFAM" id="SSF50104">
    <property type="entry name" value="Translation proteins SH3-like domain"/>
    <property type="match status" value="1"/>
</dbReference>
<dbReference type="FunFam" id="2.40.50.140:FF:000004">
    <property type="entry name" value="Elongation factor P"/>
    <property type="match status" value="1"/>
</dbReference>
<dbReference type="STRING" id="100884.GCA_000269565_00258"/>
<dbReference type="SUPFAM" id="SSF50249">
    <property type="entry name" value="Nucleic acid-binding proteins"/>
    <property type="match status" value="2"/>
</dbReference>
<evidence type="ECO:0000256" key="1">
    <source>
        <dbReference type="ARBA" id="ARBA00004496"/>
    </source>
</evidence>
<dbReference type="Gene3D" id="2.40.50.140">
    <property type="entry name" value="Nucleic acid-binding proteins"/>
    <property type="match status" value="2"/>
</dbReference>
<dbReference type="InterPro" id="IPR020599">
    <property type="entry name" value="Transl_elong_fac_P/YeiP"/>
</dbReference>
<dbReference type="eggNOG" id="COG0231">
    <property type="taxonomic scope" value="Bacteria"/>
</dbReference>
<accession>E7GCW3</accession>
<dbReference type="SMART" id="SM00841">
    <property type="entry name" value="Elong-fact-P_C"/>
    <property type="match status" value="1"/>
</dbReference>
<dbReference type="Pfam" id="PF08207">
    <property type="entry name" value="EFP_N"/>
    <property type="match status" value="1"/>
</dbReference>
<keyword evidence="4 8" id="KW-0963">Cytoplasm</keyword>
<feature type="domain" description="Elongation factor P C-terminal" evidence="11">
    <location>
        <begin position="129"/>
        <end position="184"/>
    </location>
</feature>
<dbReference type="UniPathway" id="UPA00345"/>
<dbReference type="FunFam" id="2.40.50.140:FF:000009">
    <property type="entry name" value="Elongation factor P"/>
    <property type="match status" value="1"/>
</dbReference>
<evidence type="ECO:0000256" key="6">
    <source>
        <dbReference type="ARBA" id="ARBA00022917"/>
    </source>
</evidence>
<comment type="function">
    <text evidence="7 8">Involved in peptide bond synthesis. Stimulates efficient translation and peptide-bond synthesis on native or reconstituted 70S ribosomes in vitro. Probably functions indirectly by altering the affinity of the ribosome for aminoacyl-tRNA, thus increasing their reactivity as acceptors for peptidyl transferase.</text>
</comment>
<dbReference type="GO" id="GO:0003746">
    <property type="term" value="F:translation elongation factor activity"/>
    <property type="evidence" value="ECO:0007669"/>
    <property type="project" value="UniProtKB-UniRule"/>
</dbReference>
<dbReference type="CDD" id="cd04470">
    <property type="entry name" value="S1_EF-P_repeat_1"/>
    <property type="match status" value="1"/>
</dbReference>
<dbReference type="GeneID" id="78228187"/>
<organism evidence="13 14">
    <name type="scientific">Coprobacillus cateniformis</name>
    <dbReference type="NCBI Taxonomy" id="100884"/>
    <lineage>
        <taxon>Bacteria</taxon>
        <taxon>Bacillati</taxon>
        <taxon>Bacillota</taxon>
        <taxon>Erysipelotrichia</taxon>
        <taxon>Erysipelotrichales</taxon>
        <taxon>Coprobacillaceae</taxon>
        <taxon>Coprobacillus</taxon>
    </lineage>
</organism>
<dbReference type="GO" id="GO:0005829">
    <property type="term" value="C:cytosol"/>
    <property type="evidence" value="ECO:0007669"/>
    <property type="project" value="UniProtKB-ARBA"/>
</dbReference>
<dbReference type="HOGENOM" id="CLU_074944_2_1_9"/>
<dbReference type="InterPro" id="IPR015365">
    <property type="entry name" value="Elong-fact-P_C"/>
</dbReference>
<keyword evidence="6 8" id="KW-0648">Protein biosynthesis</keyword>
<dbReference type="InterPro" id="IPR001059">
    <property type="entry name" value="Transl_elong_P/YeiP_cen"/>
</dbReference>
<dbReference type="AlphaFoldDB" id="E7GCW3"/>
<feature type="domain" description="Translation elongation factor P/YeiP central" evidence="12">
    <location>
        <begin position="67"/>
        <end position="121"/>
    </location>
</feature>
<dbReference type="InterPro" id="IPR014722">
    <property type="entry name" value="Rib_uL2_dom2"/>
</dbReference>
<dbReference type="NCBIfam" id="TIGR00038">
    <property type="entry name" value="efp"/>
    <property type="match status" value="1"/>
</dbReference>
<dbReference type="HAMAP" id="MF_00141">
    <property type="entry name" value="EF_P"/>
    <property type="match status" value="1"/>
</dbReference>
<sequence length="185" mass="20674">MINVGDLRPGMTFQYDGNLYVVLEYSHNKTARAAANIKVKMKNMRTGSTTEVTFGNSEKVAKAHIEKRKMQYLYDSGDMLVFMDNETYDQIEIPSDRLQWELNFLKASDEVEVTSFENEVLGVQLPVNVAFTITETEPAVKGDTATGASKNATIETGFQIKVPLFISEGEKVIVNTEDGKYQGRA</sequence>
<dbReference type="OrthoDB" id="9801844at2"/>
<dbReference type="PIRSF" id="PIRSF005901">
    <property type="entry name" value="EF-P"/>
    <property type="match status" value="1"/>
</dbReference>
<dbReference type="CDD" id="cd05794">
    <property type="entry name" value="S1_EF-P_repeat_2"/>
    <property type="match status" value="1"/>
</dbReference>
<dbReference type="InterPro" id="IPR008991">
    <property type="entry name" value="Translation_prot_SH3-like_sf"/>
</dbReference>
<dbReference type="NCBIfam" id="NF001810">
    <property type="entry name" value="PRK00529.1"/>
    <property type="match status" value="1"/>
</dbReference>
<evidence type="ECO:0000256" key="10">
    <source>
        <dbReference type="RuleBase" id="RU004389"/>
    </source>
</evidence>
<proteinExistence type="inferred from homology"/>
<evidence type="ECO:0000256" key="3">
    <source>
        <dbReference type="ARBA" id="ARBA00009479"/>
    </source>
</evidence>
<evidence type="ECO:0000256" key="2">
    <source>
        <dbReference type="ARBA" id="ARBA00004815"/>
    </source>
</evidence>
<gene>
    <name evidence="8" type="primary">efp</name>
    <name evidence="13" type="ORF">HMPREF9488_02605</name>
</gene>
<dbReference type="PROSITE" id="PS01275">
    <property type="entry name" value="EFP"/>
    <property type="match status" value="1"/>
</dbReference>
<evidence type="ECO:0000259" key="11">
    <source>
        <dbReference type="SMART" id="SM00841"/>
    </source>
</evidence>
<dbReference type="Gene3D" id="2.30.30.30">
    <property type="match status" value="1"/>
</dbReference>
<dbReference type="PANTHER" id="PTHR30053">
    <property type="entry name" value="ELONGATION FACTOR P"/>
    <property type="match status" value="1"/>
</dbReference>
<evidence type="ECO:0000313" key="13">
    <source>
        <dbReference type="EMBL" id="EFW04322.1"/>
    </source>
</evidence>
<dbReference type="InterPro" id="IPR013185">
    <property type="entry name" value="Transl_elong_KOW-like"/>
</dbReference>
<dbReference type="FunFam" id="2.30.30.30:FF:000003">
    <property type="entry name" value="Elongation factor P"/>
    <property type="match status" value="1"/>
</dbReference>
<dbReference type="InterPro" id="IPR012340">
    <property type="entry name" value="NA-bd_OB-fold"/>
</dbReference>
<evidence type="ECO:0000256" key="8">
    <source>
        <dbReference type="HAMAP-Rule" id="MF_00141"/>
    </source>
</evidence>
<evidence type="ECO:0000256" key="5">
    <source>
        <dbReference type="ARBA" id="ARBA00022768"/>
    </source>
</evidence>